<organism evidence="1 2">
    <name type="scientific">Mongoliitalea lutea</name>
    <dbReference type="NCBI Taxonomy" id="849756"/>
    <lineage>
        <taxon>Bacteria</taxon>
        <taxon>Pseudomonadati</taxon>
        <taxon>Bacteroidota</taxon>
        <taxon>Cytophagia</taxon>
        <taxon>Cytophagales</taxon>
        <taxon>Cyclobacteriaceae</taxon>
        <taxon>Mongoliitalea</taxon>
    </lineage>
</organism>
<evidence type="ECO:0000313" key="1">
    <source>
        <dbReference type="EMBL" id="GHB41177.1"/>
    </source>
</evidence>
<gene>
    <name evidence="1" type="ORF">GCM10008106_22870</name>
</gene>
<proteinExistence type="predicted"/>
<dbReference type="AlphaFoldDB" id="A0A8J3CZT2"/>
<dbReference type="Proteomes" id="UP000642809">
    <property type="component" value="Unassembled WGS sequence"/>
</dbReference>
<accession>A0A8J3CZT2</accession>
<dbReference type="EMBL" id="BMYF01000013">
    <property type="protein sequence ID" value="GHB41177.1"/>
    <property type="molecule type" value="Genomic_DNA"/>
</dbReference>
<reference evidence="1" key="1">
    <citation type="journal article" date="2014" name="Int. J. Syst. Evol. Microbiol.">
        <title>Complete genome sequence of Corynebacterium casei LMG S-19264T (=DSM 44701T), isolated from a smear-ripened cheese.</title>
        <authorList>
            <consortium name="US DOE Joint Genome Institute (JGI-PGF)"/>
            <person name="Walter F."/>
            <person name="Albersmeier A."/>
            <person name="Kalinowski J."/>
            <person name="Ruckert C."/>
        </authorList>
    </citation>
    <scope>NUCLEOTIDE SEQUENCE</scope>
    <source>
        <strain evidence="1">KCTC 23224</strain>
    </source>
</reference>
<comment type="caution">
    <text evidence="1">The sequence shown here is derived from an EMBL/GenBank/DDBJ whole genome shotgun (WGS) entry which is preliminary data.</text>
</comment>
<name>A0A8J3CZT2_9BACT</name>
<reference evidence="1" key="2">
    <citation type="submission" date="2020-09" db="EMBL/GenBank/DDBJ databases">
        <authorList>
            <person name="Sun Q."/>
            <person name="Kim S."/>
        </authorList>
    </citation>
    <scope>NUCLEOTIDE SEQUENCE</scope>
    <source>
        <strain evidence="1">KCTC 23224</strain>
    </source>
</reference>
<evidence type="ECO:0000313" key="2">
    <source>
        <dbReference type="Proteomes" id="UP000642809"/>
    </source>
</evidence>
<keyword evidence="2" id="KW-1185">Reference proteome</keyword>
<sequence>MSSYAQTKEQNWNIGLKNHWYDGSRVNSTSGYGLGIFVNYQASIFNHSKWLMINELGYDRILSKAETNNPLFWYQEGAVRLNSWIARTLDYKSNHFTFGLGLSLMYGNQLTGGALVNGEFIYANYS</sequence>
<protein>
    <submittedName>
        <fullName evidence="1">Uncharacterized protein</fullName>
    </submittedName>
</protein>